<evidence type="ECO:0000313" key="1">
    <source>
        <dbReference type="EMBL" id="KFB70309.1"/>
    </source>
</evidence>
<proteinExistence type="predicted"/>
<gene>
    <name evidence="1" type="ORF">AW09_004613</name>
</gene>
<comment type="caution">
    <text evidence="1">The sequence shown here is derived from an EMBL/GenBank/DDBJ whole genome shotgun (WGS) entry which is preliminary data.</text>
</comment>
<protein>
    <submittedName>
        <fullName evidence="1">Uncharacterized protein</fullName>
    </submittedName>
</protein>
<dbReference type="Proteomes" id="UP000020077">
    <property type="component" value="Unassembled WGS sequence"/>
</dbReference>
<organism evidence="1 2">
    <name type="scientific">Candidatus Accumulibacter phosphatis</name>
    <dbReference type="NCBI Taxonomy" id="327160"/>
    <lineage>
        <taxon>Bacteria</taxon>
        <taxon>Pseudomonadati</taxon>
        <taxon>Pseudomonadota</taxon>
        <taxon>Betaproteobacteria</taxon>
        <taxon>Candidatus Accumulibacter</taxon>
    </lineage>
</organism>
<evidence type="ECO:0000313" key="2">
    <source>
        <dbReference type="Proteomes" id="UP000020077"/>
    </source>
</evidence>
<sequence>MFSLVMMNEKSTALVMMYRSIADMFAELSSTRATSFIDRSWYTKTATKKA</sequence>
<name>A0A084Y6G5_9PROT</name>
<accession>A0A084Y6G5</accession>
<dbReference type="AlphaFoldDB" id="A0A084Y6G5"/>
<reference evidence="1 2" key="1">
    <citation type="submission" date="2014-02" db="EMBL/GenBank/DDBJ databases">
        <title>Expanding our view of genomic diversity in Candidatus Accumulibacter clades.</title>
        <authorList>
            <person name="Skennerton C.T."/>
            <person name="Barr J.J."/>
            <person name="Slater F.R."/>
            <person name="Bond P.L."/>
            <person name="Tyson G.W."/>
        </authorList>
    </citation>
    <scope>NUCLEOTIDE SEQUENCE [LARGE SCALE GENOMIC DNA]</scope>
    <source>
        <strain evidence="2">BA-91</strain>
    </source>
</reference>
<dbReference type="EMBL" id="JDVG02000723">
    <property type="protein sequence ID" value="KFB70309.1"/>
    <property type="molecule type" value="Genomic_DNA"/>
</dbReference>